<dbReference type="AlphaFoldDB" id="A0A366EM75"/>
<comment type="caution">
    <text evidence="1">The sequence shown here is derived from an EMBL/GenBank/DDBJ whole genome shotgun (WGS) entry which is preliminary data.</text>
</comment>
<reference evidence="1 2" key="1">
    <citation type="submission" date="2018-06" db="EMBL/GenBank/DDBJ databases">
        <title>Genomic Encyclopedia of Type Strains, Phase IV (KMG-IV): sequencing the most valuable type-strain genomes for metagenomic binning, comparative biology and taxonomic classification.</title>
        <authorList>
            <person name="Goeker M."/>
        </authorList>
    </citation>
    <scope>NUCLEOTIDE SEQUENCE [LARGE SCALE GENOMIC DNA]</scope>
    <source>
        <strain evidence="1 2">DSM 24875</strain>
    </source>
</reference>
<proteinExistence type="predicted"/>
<gene>
    <name evidence="1" type="ORF">DFR50_14610</name>
</gene>
<dbReference type="EMBL" id="QNRK01000046">
    <property type="protein sequence ID" value="RBP03086.1"/>
    <property type="molecule type" value="Genomic_DNA"/>
</dbReference>
<dbReference type="RefSeq" id="WP_113892965.1">
    <property type="nucleotide sequence ID" value="NZ_QNRK01000046.1"/>
</dbReference>
<name>A0A366EM75_9HYPH</name>
<accession>A0A366EM75</accession>
<dbReference type="Proteomes" id="UP000253529">
    <property type="component" value="Unassembled WGS sequence"/>
</dbReference>
<evidence type="ECO:0000313" key="1">
    <source>
        <dbReference type="EMBL" id="RBP03086.1"/>
    </source>
</evidence>
<keyword evidence="2" id="KW-1185">Reference proteome</keyword>
<sequence>MEDGSKLAGTFVDGTITFVGKGLSCSGPVTFTSAGTGTGAVSCANGQTGIFVWRASGQRGFGEGQIGGRRFTAEFKIS</sequence>
<evidence type="ECO:0000313" key="2">
    <source>
        <dbReference type="Proteomes" id="UP000253529"/>
    </source>
</evidence>
<protein>
    <submittedName>
        <fullName evidence="1">Uncharacterized protein</fullName>
    </submittedName>
</protein>
<organism evidence="1 2">
    <name type="scientific">Roseiarcus fermentans</name>
    <dbReference type="NCBI Taxonomy" id="1473586"/>
    <lineage>
        <taxon>Bacteria</taxon>
        <taxon>Pseudomonadati</taxon>
        <taxon>Pseudomonadota</taxon>
        <taxon>Alphaproteobacteria</taxon>
        <taxon>Hyphomicrobiales</taxon>
        <taxon>Roseiarcaceae</taxon>
        <taxon>Roseiarcus</taxon>
    </lineage>
</organism>